<dbReference type="OrthoDB" id="10395350at2759"/>
<proteinExistence type="predicted"/>
<dbReference type="OMA" id="RCDEDAF"/>
<dbReference type="KEGG" id="spar:SPRG_06417"/>
<dbReference type="STRING" id="695850.A0A067CCR9"/>
<dbReference type="RefSeq" id="XP_012200624.1">
    <property type="nucleotide sequence ID" value="XM_012345234.1"/>
</dbReference>
<dbReference type="EMBL" id="KK583210">
    <property type="protein sequence ID" value="KDO28559.1"/>
    <property type="molecule type" value="Genomic_DNA"/>
</dbReference>
<dbReference type="InterPro" id="IPR036770">
    <property type="entry name" value="Ankyrin_rpt-contain_sf"/>
</dbReference>
<evidence type="ECO:0000313" key="2">
    <source>
        <dbReference type="Proteomes" id="UP000030745"/>
    </source>
</evidence>
<dbReference type="SUPFAM" id="SSF48403">
    <property type="entry name" value="Ankyrin repeat"/>
    <property type="match status" value="1"/>
</dbReference>
<name>A0A067CCR9_SAPPC</name>
<dbReference type="Proteomes" id="UP000030745">
    <property type="component" value="Unassembled WGS sequence"/>
</dbReference>
<sequence>MAATFTSVVLGQPEIASMVFEFQLGVYEDVRLVFRACKELIDFDASRNAYVCDPSFRQAFAPNAEWLDDLGSITPIKYALRGNQIDPRLPLHLAVAGGFAQLTKRILGCRPDLASEAIIVLAFWTNHVEIADLLLHARETMPELSRRDMDQSSSVHCIYGKYFAKMLARDDSKGLLLLQRFGPRPYDLKRYDRRHAIQLATIENATLALDLFPWLVYLGLSDDVASRGFLPLVRSLHERGLECSSDAMDNAAANGHLEVVRFLHSHRREGCTVFAMDTAAANGHLDVVTLLHFHRTEGCTTKALDSAITNGHLDIVCFLIKHRTEGASPNILDEAATKGHLDVVRYLHSLGTFGCTLAAVDGAARFGHLKVVAFLLTNRSEGCSRHGVVARALAFGHLHTAEYLLSLGYPFPTSVDFWDENASRKPEMLGVVQLAIAQGRPFEKRWLLRACEVNNVPLVRFLYKYVQSDAAWRPRALHTAMWAKAWAVVRFLLANDTTDVAAPFLKQALRSGNLEAAAHILQCPPALGNCSLLNGCLNMEATRFLISVGDARDCLIELAGRRSQVTASKFLLPYCMDPADDLDNLIFLLDLVALPYRHRIWTRQLISQEVLDQGRKASQTIQLAPSLAARATTLLKAGSVVDWAFALVIGHLHATDATTTSDQLEKKIASVRDAELRAQLTRLVASKRKRPVCS</sequence>
<dbReference type="InterPro" id="IPR002110">
    <property type="entry name" value="Ankyrin_rpt"/>
</dbReference>
<gene>
    <name evidence="1" type="ORF">SPRG_06417</name>
</gene>
<keyword evidence="2" id="KW-1185">Reference proteome</keyword>
<dbReference type="InterPro" id="IPR052050">
    <property type="entry name" value="SecEffector_AnkRepeat"/>
</dbReference>
<evidence type="ECO:0000313" key="1">
    <source>
        <dbReference type="EMBL" id="KDO28559.1"/>
    </source>
</evidence>
<accession>A0A067CCR9</accession>
<dbReference type="PANTHER" id="PTHR46586">
    <property type="entry name" value="ANKYRIN REPEAT-CONTAINING PROTEIN"/>
    <property type="match status" value="1"/>
</dbReference>
<dbReference type="Pfam" id="PF12796">
    <property type="entry name" value="Ank_2"/>
    <property type="match status" value="1"/>
</dbReference>
<dbReference type="PANTHER" id="PTHR46586:SF3">
    <property type="entry name" value="ANKYRIN REPEAT-CONTAINING PROTEIN"/>
    <property type="match status" value="1"/>
</dbReference>
<dbReference type="GeneID" id="24128765"/>
<reference evidence="1 2" key="1">
    <citation type="journal article" date="2013" name="PLoS Genet.">
        <title>Distinctive expansion of potential virulence genes in the genome of the oomycete fish pathogen Saprolegnia parasitica.</title>
        <authorList>
            <person name="Jiang R.H."/>
            <person name="de Bruijn I."/>
            <person name="Haas B.J."/>
            <person name="Belmonte R."/>
            <person name="Lobach L."/>
            <person name="Christie J."/>
            <person name="van den Ackerveken G."/>
            <person name="Bottin A."/>
            <person name="Bulone V."/>
            <person name="Diaz-Moreno S.M."/>
            <person name="Dumas B."/>
            <person name="Fan L."/>
            <person name="Gaulin E."/>
            <person name="Govers F."/>
            <person name="Grenville-Briggs L.J."/>
            <person name="Horner N.R."/>
            <person name="Levin J.Z."/>
            <person name="Mammella M."/>
            <person name="Meijer H.J."/>
            <person name="Morris P."/>
            <person name="Nusbaum C."/>
            <person name="Oome S."/>
            <person name="Phillips A.J."/>
            <person name="van Rooyen D."/>
            <person name="Rzeszutek E."/>
            <person name="Saraiva M."/>
            <person name="Secombes C.J."/>
            <person name="Seidl M.F."/>
            <person name="Snel B."/>
            <person name="Stassen J.H."/>
            <person name="Sykes S."/>
            <person name="Tripathy S."/>
            <person name="van den Berg H."/>
            <person name="Vega-Arreguin J.C."/>
            <person name="Wawra S."/>
            <person name="Young S.K."/>
            <person name="Zeng Q."/>
            <person name="Dieguez-Uribeondo J."/>
            <person name="Russ C."/>
            <person name="Tyler B.M."/>
            <person name="van West P."/>
        </authorList>
    </citation>
    <scope>NUCLEOTIDE SEQUENCE [LARGE SCALE GENOMIC DNA]</scope>
    <source>
        <strain evidence="1 2">CBS 223.65</strain>
    </source>
</reference>
<organism evidence="1 2">
    <name type="scientific">Saprolegnia parasitica (strain CBS 223.65)</name>
    <dbReference type="NCBI Taxonomy" id="695850"/>
    <lineage>
        <taxon>Eukaryota</taxon>
        <taxon>Sar</taxon>
        <taxon>Stramenopiles</taxon>
        <taxon>Oomycota</taxon>
        <taxon>Saprolegniomycetes</taxon>
        <taxon>Saprolegniales</taxon>
        <taxon>Saprolegniaceae</taxon>
        <taxon>Saprolegnia</taxon>
    </lineage>
</organism>
<dbReference type="AlphaFoldDB" id="A0A067CCR9"/>
<protein>
    <submittedName>
        <fullName evidence="1">Uncharacterized protein</fullName>
    </submittedName>
</protein>
<dbReference type="Gene3D" id="1.25.40.20">
    <property type="entry name" value="Ankyrin repeat-containing domain"/>
    <property type="match status" value="2"/>
</dbReference>
<dbReference type="VEuPathDB" id="FungiDB:SPRG_06417"/>